<gene>
    <name evidence="2" type="ORF">BEN49_14495</name>
</gene>
<evidence type="ECO:0000259" key="1">
    <source>
        <dbReference type="SMART" id="SM00849"/>
    </source>
</evidence>
<dbReference type="Pfam" id="PF00753">
    <property type="entry name" value="Lactamase_B"/>
    <property type="match status" value="1"/>
</dbReference>
<dbReference type="InterPro" id="IPR001279">
    <property type="entry name" value="Metallo-B-lactamas"/>
</dbReference>
<dbReference type="EMBL" id="MDZA01000436">
    <property type="protein sequence ID" value="OGX82170.1"/>
    <property type="molecule type" value="Genomic_DNA"/>
</dbReference>
<dbReference type="PANTHER" id="PTHR42951">
    <property type="entry name" value="METALLO-BETA-LACTAMASE DOMAIN-CONTAINING"/>
    <property type="match status" value="1"/>
</dbReference>
<dbReference type="AlphaFoldDB" id="A0A1G1SU57"/>
<evidence type="ECO:0000313" key="2">
    <source>
        <dbReference type="EMBL" id="OGX82170.1"/>
    </source>
</evidence>
<dbReference type="InterPro" id="IPR036866">
    <property type="entry name" value="RibonucZ/Hydroxyglut_hydro"/>
</dbReference>
<dbReference type="SUPFAM" id="SSF56281">
    <property type="entry name" value="Metallo-hydrolase/oxidoreductase"/>
    <property type="match status" value="1"/>
</dbReference>
<sequence>MLVMGQEEAILIDAQYTLAEAEKVVAELQKSGKTLHSAYISHGDPNYYFGLQAIKSAYPQVVVYASAPTVALIMRTAQHELDYWGPIMGPAIVSNIILPQVLQTAFLELEGHRLEIKGLDGAHSDYSFVWIPDTQAVVGGRLFSGLHLWTTDVATPGRKADWHAKLALMESLHPCIVVPGHMLDSQALDTSSIAYTKQYLTDYEAEFAKAPDSAALIAAM</sequence>
<evidence type="ECO:0000313" key="3">
    <source>
        <dbReference type="Proteomes" id="UP000177506"/>
    </source>
</evidence>
<dbReference type="Proteomes" id="UP000177506">
    <property type="component" value="Unassembled WGS sequence"/>
</dbReference>
<dbReference type="InterPro" id="IPR050855">
    <property type="entry name" value="NDM-1-like"/>
</dbReference>
<dbReference type="SMART" id="SM00849">
    <property type="entry name" value="Lactamase_B"/>
    <property type="match status" value="1"/>
</dbReference>
<feature type="domain" description="Metallo-beta-lactamase" evidence="1">
    <location>
        <begin position="1"/>
        <end position="181"/>
    </location>
</feature>
<keyword evidence="3" id="KW-1185">Reference proteome</keyword>
<name>A0A1G1SU57_9BACT</name>
<proteinExistence type="predicted"/>
<protein>
    <recommendedName>
        <fullName evidence="1">Metallo-beta-lactamase domain-containing protein</fullName>
    </recommendedName>
</protein>
<dbReference type="CDD" id="cd07739">
    <property type="entry name" value="metallo-hydrolase-like_MBL-fold"/>
    <property type="match status" value="1"/>
</dbReference>
<accession>A0A1G1SU57</accession>
<comment type="caution">
    <text evidence="2">The sequence shown here is derived from an EMBL/GenBank/DDBJ whole genome shotgun (WGS) entry which is preliminary data.</text>
</comment>
<organism evidence="2 3">
    <name type="scientific">Hymenobacter coccineus</name>
    <dbReference type="NCBI Taxonomy" id="1908235"/>
    <lineage>
        <taxon>Bacteria</taxon>
        <taxon>Pseudomonadati</taxon>
        <taxon>Bacteroidota</taxon>
        <taxon>Cytophagia</taxon>
        <taxon>Cytophagales</taxon>
        <taxon>Hymenobacteraceae</taxon>
        <taxon>Hymenobacter</taxon>
    </lineage>
</organism>
<reference evidence="2 3" key="1">
    <citation type="submission" date="2016-08" db="EMBL/GenBank/DDBJ databases">
        <title>Hymenobacter coccineus sp. nov., Hymenobacter lapidarius sp. nov. and Hymenobacter glacialis sp. nov., isolated from Antarctic soil.</title>
        <authorList>
            <person name="Sedlacek I."/>
            <person name="Kralova S."/>
            <person name="Kyrova K."/>
            <person name="Maslanova I."/>
            <person name="Stankova E."/>
            <person name="Vrbovska V."/>
            <person name="Nemec M."/>
            <person name="Bartak M."/>
            <person name="Svec P."/>
            <person name="Busse H.-J."/>
            <person name="Pantucek R."/>
        </authorList>
    </citation>
    <scope>NUCLEOTIDE SEQUENCE [LARGE SCALE GENOMIC DNA]</scope>
    <source>
        <strain evidence="2 3">CCM 8649</strain>
    </source>
</reference>
<dbReference type="Gene3D" id="3.60.15.10">
    <property type="entry name" value="Ribonuclease Z/Hydroxyacylglutathione hydrolase-like"/>
    <property type="match status" value="1"/>
</dbReference>
<dbReference type="PANTHER" id="PTHR42951:SF14">
    <property type="entry name" value="METALLO-BETA-LACTAMASE SUPERFAMILY PROTEIN"/>
    <property type="match status" value="1"/>
</dbReference>